<sequence length="85" mass="9732">MTHYREVIIETYENIKSGSSKRIRARPIEGQGLDTNMNVECSSKMRKSYPVGTKFLLQAKVTEKEGGKPFLYAHYDAEYKVIKGD</sequence>
<comment type="caution">
    <text evidence="1">The sequence shown here is derived from an EMBL/GenBank/DDBJ whole genome shotgun (WGS) entry which is preliminary data.</text>
</comment>
<reference evidence="1 2" key="1">
    <citation type="submission" date="2018-05" db="EMBL/GenBank/DDBJ databases">
        <title>Genomic Encyclopedia of Type Strains, Phase IV (KMG-IV): sequencing the most valuable type-strain genomes for metagenomic binning, comparative biology and taxonomic classification.</title>
        <authorList>
            <person name="Goeker M."/>
        </authorList>
    </citation>
    <scope>NUCLEOTIDE SEQUENCE [LARGE SCALE GENOMIC DNA]</scope>
    <source>
        <strain evidence="1 2">DSM 7229</strain>
    </source>
</reference>
<accession>A0A2V2A428</accession>
<organism evidence="1 2">
    <name type="scientific">Psychrobacter immobilis</name>
    <dbReference type="NCBI Taxonomy" id="498"/>
    <lineage>
        <taxon>Bacteria</taxon>
        <taxon>Pseudomonadati</taxon>
        <taxon>Pseudomonadota</taxon>
        <taxon>Gammaproteobacteria</taxon>
        <taxon>Moraxellales</taxon>
        <taxon>Moraxellaceae</taxon>
        <taxon>Psychrobacter</taxon>
    </lineage>
</organism>
<name>A0A2V2A428_PSYIM</name>
<gene>
    <name evidence="1" type="ORF">C8D84_10458</name>
</gene>
<dbReference type="Proteomes" id="UP000245655">
    <property type="component" value="Unassembled WGS sequence"/>
</dbReference>
<proteinExistence type="predicted"/>
<keyword evidence="2" id="KW-1185">Reference proteome</keyword>
<dbReference type="EMBL" id="QGGM01000004">
    <property type="protein sequence ID" value="PWK13579.1"/>
    <property type="molecule type" value="Genomic_DNA"/>
</dbReference>
<protein>
    <submittedName>
        <fullName evidence="1">Uncharacterized protein</fullName>
    </submittedName>
</protein>
<dbReference type="AlphaFoldDB" id="A0A2V2A428"/>
<evidence type="ECO:0000313" key="2">
    <source>
        <dbReference type="Proteomes" id="UP000245655"/>
    </source>
</evidence>
<evidence type="ECO:0000313" key="1">
    <source>
        <dbReference type="EMBL" id="PWK13579.1"/>
    </source>
</evidence>